<feature type="binding site" evidence="4">
    <location>
        <position position="231"/>
    </location>
    <ligand>
        <name>3-dehydroquinate</name>
        <dbReference type="ChEBI" id="CHEBI:32364"/>
    </ligand>
</feature>
<reference evidence="5 6" key="1">
    <citation type="submission" date="2024-04" db="EMBL/GenBank/DDBJ databases">
        <title>Defined microbial consortia suppress multidrug-resistant proinflammatory Enterobacteriaceae via ecological control.</title>
        <authorList>
            <person name="Furuichi M."/>
            <person name="Kawaguchi T."/>
            <person name="Pust M."/>
            <person name="Yasuma K."/>
            <person name="Plichta D."/>
            <person name="Hasegawa N."/>
            <person name="Ohya T."/>
            <person name="Bhattarai S."/>
            <person name="Sasajima S."/>
            <person name="Aoto Y."/>
            <person name="Tuganbaev T."/>
            <person name="Yaginuma M."/>
            <person name="Ueda M."/>
            <person name="Okahashi N."/>
            <person name="Amafuji K."/>
            <person name="Kiridooshi Y."/>
            <person name="Sugita K."/>
            <person name="Strazar M."/>
            <person name="Skelly A."/>
            <person name="Suda W."/>
            <person name="Hattori M."/>
            <person name="Nakamoto N."/>
            <person name="Caballero S."/>
            <person name="Norman J."/>
            <person name="Olle B."/>
            <person name="Tanoue T."/>
            <person name="Arita M."/>
            <person name="Bucci V."/>
            <person name="Atarashi K."/>
            <person name="Xavier R."/>
            <person name="Honda K."/>
        </authorList>
    </citation>
    <scope>NUCLEOTIDE SEQUENCE [LARGE SCALE GENOMIC DNA]</scope>
    <source>
        <strain evidence="6">f13</strain>
    </source>
</reference>
<comment type="subunit">
    <text evidence="4">Homodimer.</text>
</comment>
<dbReference type="SUPFAM" id="SSF51569">
    <property type="entry name" value="Aldolase"/>
    <property type="match status" value="1"/>
</dbReference>
<evidence type="ECO:0000256" key="4">
    <source>
        <dbReference type="HAMAP-Rule" id="MF_00214"/>
    </source>
</evidence>
<dbReference type="Proteomes" id="UP001600894">
    <property type="component" value="Unassembled WGS sequence"/>
</dbReference>
<feature type="active site" description="Schiff-base intermediate with substrate" evidence="4">
    <location>
        <position position="170"/>
    </location>
</feature>
<protein>
    <recommendedName>
        <fullName evidence="4">3-dehydroquinate dehydratase</fullName>
        <shortName evidence="4">3-dehydroquinase</shortName>
        <ecNumber evidence="4">4.2.1.10</ecNumber>
    </recommendedName>
    <alternativeName>
        <fullName evidence="4">Type I DHQase</fullName>
    </alternativeName>
    <alternativeName>
        <fullName evidence="4">Type I dehydroquinase</fullName>
        <shortName evidence="4">DHQ1</shortName>
    </alternativeName>
</protein>
<proteinExistence type="inferred from homology"/>
<feature type="binding site" evidence="4">
    <location>
        <position position="235"/>
    </location>
    <ligand>
        <name>3-dehydroquinate</name>
        <dbReference type="ChEBI" id="CHEBI:32364"/>
    </ligand>
</feature>
<evidence type="ECO:0000256" key="3">
    <source>
        <dbReference type="ARBA" id="ARBA00023270"/>
    </source>
</evidence>
<sequence>MNFVPVRNLRLGEGTPKICIPLVSPSDEALFEEAKALSSYPADLAEWRADYMEDIFREGRLHEILPRLREILGNTPLIFTFRTTREGGQQSASPDQYKKLAEDAILSGCIDLADIELFSQPDSIKELTALAKENGVKTIFSSHDFYSTPSCGELLSRLRQMEKLGADIAKIAVMPRCPEDVLILLTATVTARRQLSCPVVTMAMAGTGLISRVWGEIFGSCLTFGTAGRASAPGQIDARELKCVLDILHNNL</sequence>
<dbReference type="NCBIfam" id="TIGR01093">
    <property type="entry name" value="aroD"/>
    <property type="match status" value="1"/>
</dbReference>
<dbReference type="EC" id="4.2.1.10" evidence="4"/>
<keyword evidence="2 4" id="KW-0456">Lyase</keyword>
<keyword evidence="4" id="KW-0057">Aromatic amino acid biosynthesis</keyword>
<evidence type="ECO:0000313" key="5">
    <source>
        <dbReference type="EMBL" id="GAA6269051.1"/>
    </source>
</evidence>
<dbReference type="Pfam" id="PF01487">
    <property type="entry name" value="DHquinase_I"/>
    <property type="match status" value="1"/>
</dbReference>
<accession>A0ABQ0AYH2</accession>
<keyword evidence="4" id="KW-0028">Amino-acid biosynthesis</keyword>
<comment type="pathway">
    <text evidence="4">Metabolic intermediate biosynthesis; chorismate biosynthesis; chorismate from D-erythrose 4-phosphate and phosphoenolpyruvate: step 3/7.</text>
</comment>
<comment type="similarity">
    <text evidence="4">Belongs to the type-I 3-dehydroquinase family.</text>
</comment>
<dbReference type="Gene3D" id="3.20.20.70">
    <property type="entry name" value="Aldolase class I"/>
    <property type="match status" value="1"/>
</dbReference>
<dbReference type="CDD" id="cd00502">
    <property type="entry name" value="DHQase_I"/>
    <property type="match status" value="1"/>
</dbReference>
<name>A0ABQ0AYH2_9FIRM</name>
<feature type="binding site" evidence="4">
    <location>
        <begin position="46"/>
        <end position="48"/>
    </location>
    <ligand>
        <name>3-dehydroquinate</name>
        <dbReference type="ChEBI" id="CHEBI:32364"/>
    </ligand>
</feature>
<dbReference type="EMBL" id="BAABXL010000001">
    <property type="protein sequence ID" value="GAA6269051.1"/>
    <property type="molecule type" value="Genomic_DNA"/>
</dbReference>
<comment type="function">
    <text evidence="4">Involved in the third step of the chorismate pathway, which leads to the biosynthesis of aromatic amino acids. Catalyzes the cis-dehydration of 3-dehydroquinate (DHQ) and introduces the first double bond of the aromatic ring to yield 3-dehydroshikimate.</text>
</comment>
<evidence type="ECO:0000256" key="1">
    <source>
        <dbReference type="ARBA" id="ARBA00001864"/>
    </source>
</evidence>
<dbReference type="InterPro" id="IPR013785">
    <property type="entry name" value="Aldolase_TIM"/>
</dbReference>
<dbReference type="InterPro" id="IPR001381">
    <property type="entry name" value="DHquinase_I"/>
</dbReference>
<evidence type="ECO:0000313" key="6">
    <source>
        <dbReference type="Proteomes" id="UP001600894"/>
    </source>
</evidence>
<dbReference type="HAMAP" id="MF_00214">
    <property type="entry name" value="AroD"/>
    <property type="match status" value="1"/>
</dbReference>
<organism evidence="5 6">
    <name type="scientific">Enterocloster alcoholdehydrogenati</name>
    <dbReference type="NCBI Taxonomy" id="2547410"/>
    <lineage>
        <taxon>Bacteria</taxon>
        <taxon>Bacillati</taxon>
        <taxon>Bacillota</taxon>
        <taxon>Clostridia</taxon>
        <taxon>Lachnospirales</taxon>
        <taxon>Lachnospiraceae</taxon>
        <taxon>Enterocloster</taxon>
    </lineage>
</organism>
<keyword evidence="3 4" id="KW-0704">Schiff base</keyword>
<dbReference type="InterPro" id="IPR050146">
    <property type="entry name" value="Type-I_3-dehydroquinase"/>
</dbReference>
<comment type="caution">
    <text evidence="5">The sequence shown here is derived from an EMBL/GenBank/DDBJ whole genome shotgun (WGS) entry which is preliminary data.</text>
</comment>
<dbReference type="PANTHER" id="PTHR43699">
    <property type="entry name" value="3-DEHYDROQUINATE DEHYDRATASE"/>
    <property type="match status" value="1"/>
</dbReference>
<feature type="binding site" evidence="4">
    <location>
        <position position="82"/>
    </location>
    <ligand>
        <name>3-dehydroquinate</name>
        <dbReference type="ChEBI" id="CHEBI:32364"/>
    </ligand>
</feature>
<dbReference type="PANTHER" id="PTHR43699:SF1">
    <property type="entry name" value="3-DEHYDROQUINATE DEHYDRATASE"/>
    <property type="match status" value="1"/>
</dbReference>
<keyword evidence="6" id="KW-1185">Reference proteome</keyword>
<feature type="binding site" evidence="4">
    <location>
        <position position="212"/>
    </location>
    <ligand>
        <name>3-dehydroquinate</name>
        <dbReference type="ChEBI" id="CHEBI:32364"/>
    </ligand>
</feature>
<comment type="catalytic activity">
    <reaction evidence="1 4">
        <text>3-dehydroquinate = 3-dehydroshikimate + H2O</text>
        <dbReference type="Rhea" id="RHEA:21096"/>
        <dbReference type="ChEBI" id="CHEBI:15377"/>
        <dbReference type="ChEBI" id="CHEBI:16630"/>
        <dbReference type="ChEBI" id="CHEBI:32364"/>
        <dbReference type="EC" id="4.2.1.10"/>
    </reaction>
</comment>
<feature type="active site" description="Proton donor/acceptor" evidence="4">
    <location>
        <position position="143"/>
    </location>
</feature>
<gene>
    <name evidence="4 5" type="primary">aroD</name>
    <name evidence="5" type="ORF">F130042H8_21110</name>
</gene>
<evidence type="ECO:0000256" key="2">
    <source>
        <dbReference type="ARBA" id="ARBA00023239"/>
    </source>
</evidence>
<dbReference type="RefSeq" id="WP_390469941.1">
    <property type="nucleotide sequence ID" value="NZ_BAABXL010000001.1"/>
</dbReference>
<comment type="caution">
    <text evidence="4">Lacks conserved residue(s) required for the propagation of feature annotation.</text>
</comment>